<accession>A0A6A7AZP5</accession>
<organism evidence="2 3">
    <name type="scientific">Plenodomus tracheiphilus IPT5</name>
    <dbReference type="NCBI Taxonomy" id="1408161"/>
    <lineage>
        <taxon>Eukaryota</taxon>
        <taxon>Fungi</taxon>
        <taxon>Dikarya</taxon>
        <taxon>Ascomycota</taxon>
        <taxon>Pezizomycotina</taxon>
        <taxon>Dothideomycetes</taxon>
        <taxon>Pleosporomycetidae</taxon>
        <taxon>Pleosporales</taxon>
        <taxon>Pleosporineae</taxon>
        <taxon>Leptosphaeriaceae</taxon>
        <taxon>Plenodomus</taxon>
    </lineage>
</organism>
<gene>
    <name evidence="2" type="ORF">T440DRAFT_536333</name>
</gene>
<evidence type="ECO:0000313" key="2">
    <source>
        <dbReference type="EMBL" id="KAF2848523.1"/>
    </source>
</evidence>
<name>A0A6A7AZP5_9PLEO</name>
<protein>
    <submittedName>
        <fullName evidence="2">Uncharacterized protein</fullName>
    </submittedName>
</protein>
<dbReference type="EMBL" id="MU006317">
    <property type="protein sequence ID" value="KAF2848523.1"/>
    <property type="molecule type" value="Genomic_DNA"/>
</dbReference>
<reference evidence="2" key="1">
    <citation type="submission" date="2020-01" db="EMBL/GenBank/DDBJ databases">
        <authorList>
            <consortium name="DOE Joint Genome Institute"/>
            <person name="Haridas S."/>
            <person name="Albert R."/>
            <person name="Binder M."/>
            <person name="Bloem J."/>
            <person name="Labutti K."/>
            <person name="Salamov A."/>
            <person name="Andreopoulos B."/>
            <person name="Baker S.E."/>
            <person name="Barry K."/>
            <person name="Bills G."/>
            <person name="Bluhm B.H."/>
            <person name="Cannon C."/>
            <person name="Castanera R."/>
            <person name="Culley D.E."/>
            <person name="Daum C."/>
            <person name="Ezra D."/>
            <person name="Gonzalez J.B."/>
            <person name="Henrissat B."/>
            <person name="Kuo A."/>
            <person name="Liang C."/>
            <person name="Lipzen A."/>
            <person name="Lutzoni F."/>
            <person name="Magnuson J."/>
            <person name="Mondo S."/>
            <person name="Nolan M."/>
            <person name="Ohm R."/>
            <person name="Pangilinan J."/>
            <person name="Park H.-J."/>
            <person name="Ramirez L."/>
            <person name="Alfaro M."/>
            <person name="Sun H."/>
            <person name="Tritt A."/>
            <person name="Yoshinaga Y."/>
            <person name="Zwiers L.-H."/>
            <person name="Turgeon B.G."/>
            <person name="Goodwin S.B."/>
            <person name="Spatafora J.W."/>
            <person name="Crous P.W."/>
            <person name="Grigoriev I.V."/>
        </authorList>
    </citation>
    <scope>NUCLEOTIDE SEQUENCE</scope>
    <source>
        <strain evidence="2">IPT5</strain>
    </source>
</reference>
<evidence type="ECO:0000256" key="1">
    <source>
        <dbReference type="SAM" id="MobiDB-lite"/>
    </source>
</evidence>
<proteinExistence type="predicted"/>
<dbReference type="OrthoDB" id="3774394at2759"/>
<feature type="compositionally biased region" description="Polar residues" evidence="1">
    <location>
        <begin position="17"/>
        <end position="28"/>
    </location>
</feature>
<keyword evidence="3" id="KW-1185">Reference proteome</keyword>
<dbReference type="Proteomes" id="UP000799423">
    <property type="component" value="Unassembled WGS sequence"/>
</dbReference>
<dbReference type="AlphaFoldDB" id="A0A6A7AZP5"/>
<sequence>MSGTPNTYGTPRHGRVSSRSGVQSISPSQGGGPRGEQFPGHQPTPTVTYGRDDVPSDLQRWNGQSMIPFLRWGFTVRDERGNAHPNYSFDPDVNNAIRLSETIDDFDRDPRLVHELILRIANPDLGHPSMEWIRANRSLVEIFLYRHHKFHGGLVLPPMAPAVQVLRNYEVAVAQARQQGIVFEDDRYPRIAFPPWLVSYPAYECT</sequence>
<feature type="region of interest" description="Disordered" evidence="1">
    <location>
        <begin position="1"/>
        <end position="55"/>
    </location>
</feature>
<evidence type="ECO:0000313" key="3">
    <source>
        <dbReference type="Proteomes" id="UP000799423"/>
    </source>
</evidence>